<proteinExistence type="predicted"/>
<accession>A0A654II33</accession>
<dbReference type="EMBL" id="LR739234">
    <property type="protein sequence ID" value="VZR97105.1"/>
    <property type="molecule type" value="Genomic_DNA"/>
</dbReference>
<organism evidence="1">
    <name type="scientific">Mycoplasma feriruminatoris</name>
    <dbReference type="NCBI Taxonomy" id="1179777"/>
    <lineage>
        <taxon>Bacteria</taxon>
        <taxon>Bacillati</taxon>
        <taxon>Mycoplasmatota</taxon>
        <taxon>Mollicutes</taxon>
        <taxon>Mycoplasmataceae</taxon>
        <taxon>Mycoplasma</taxon>
    </lineage>
</organism>
<protein>
    <submittedName>
        <fullName evidence="1">Uncharacterized protein</fullName>
    </submittedName>
</protein>
<sequence>MIKFNDKQEELTLVCLTEVNDKPYVVDADLSTSFISEDKKIYMVIKKDNKCLKTKIRNAFKKFVSTNKFNINVDVDSFLVFFDKCGCKKDAIEAIYESIAFETFDKVSYKKILNQMK</sequence>
<dbReference type="AlphaFoldDB" id="A0A654II33"/>
<evidence type="ECO:0000313" key="1">
    <source>
        <dbReference type="EMBL" id="VZR97105.1"/>
    </source>
</evidence>
<gene>
    <name evidence="1" type="ORF">MF5293_00152</name>
</gene>
<reference evidence="1" key="1">
    <citation type="submission" date="2019-11" db="EMBL/GenBank/DDBJ databases">
        <authorList>
            <person name="Falquet L."/>
            <person name="Falquet L."/>
        </authorList>
    </citation>
    <scope>NUCLEOTIDE SEQUENCE</scope>
    <source>
        <strain evidence="1">G1650</strain>
    </source>
</reference>
<name>A0A654II33_9MOLU</name>